<dbReference type="Pfam" id="PF03140">
    <property type="entry name" value="DUF247"/>
    <property type="match status" value="1"/>
</dbReference>
<comment type="caution">
    <text evidence="2">The sequence shown here is derived from an EMBL/GenBank/DDBJ whole genome shotgun (WGS) entry which is preliminary data.</text>
</comment>
<dbReference type="PANTHER" id="PTHR31170">
    <property type="entry name" value="BNAC04G53230D PROTEIN"/>
    <property type="match status" value="1"/>
</dbReference>
<proteinExistence type="predicted"/>
<dbReference type="OrthoDB" id="672127at2759"/>
<reference evidence="2" key="2">
    <citation type="journal article" date="2023" name="Int. J. Mol. Sci.">
        <title>De Novo Assembly and Annotation of 11 Diverse Shrub Willow (Salix) Genomes Reveals Novel Gene Organization in Sex-Linked Regions.</title>
        <authorList>
            <person name="Hyden B."/>
            <person name="Feng K."/>
            <person name="Yates T.B."/>
            <person name="Jawdy S."/>
            <person name="Cereghino C."/>
            <person name="Smart L.B."/>
            <person name="Muchero W."/>
        </authorList>
    </citation>
    <scope>NUCLEOTIDE SEQUENCE [LARGE SCALE GENOMIC DNA]</scope>
    <source>
        <tissue evidence="2">Shoot tip</tissue>
    </source>
</reference>
<feature type="region of interest" description="Disordered" evidence="1">
    <location>
        <begin position="33"/>
        <end position="55"/>
    </location>
</feature>
<accession>A0A9Q0QAT2</accession>
<dbReference type="AlphaFoldDB" id="A0A9Q0QAT2"/>
<organism evidence="2 3">
    <name type="scientific">Salix viminalis</name>
    <name type="common">Common osier</name>
    <name type="synonym">Basket willow</name>
    <dbReference type="NCBI Taxonomy" id="40686"/>
    <lineage>
        <taxon>Eukaryota</taxon>
        <taxon>Viridiplantae</taxon>
        <taxon>Streptophyta</taxon>
        <taxon>Embryophyta</taxon>
        <taxon>Tracheophyta</taxon>
        <taxon>Spermatophyta</taxon>
        <taxon>Magnoliopsida</taxon>
        <taxon>eudicotyledons</taxon>
        <taxon>Gunneridae</taxon>
        <taxon>Pentapetalae</taxon>
        <taxon>rosids</taxon>
        <taxon>fabids</taxon>
        <taxon>Malpighiales</taxon>
        <taxon>Salicaceae</taxon>
        <taxon>Saliceae</taxon>
        <taxon>Salix</taxon>
    </lineage>
</organism>
<protein>
    <submittedName>
        <fullName evidence="2">Uncharacterized protein</fullName>
    </submittedName>
</protein>
<evidence type="ECO:0000313" key="2">
    <source>
        <dbReference type="EMBL" id="KAJ6703061.1"/>
    </source>
</evidence>
<dbReference type="InterPro" id="IPR004158">
    <property type="entry name" value="DUF247_pln"/>
</dbReference>
<gene>
    <name evidence="2" type="ORF">OIU85_029072</name>
</gene>
<dbReference type="EMBL" id="JAPFFL010000009">
    <property type="protein sequence ID" value="KAJ6703061.1"/>
    <property type="molecule type" value="Genomic_DNA"/>
</dbReference>
<name>A0A9Q0QAT2_SALVM</name>
<keyword evidence="3" id="KW-1185">Reference proteome</keyword>
<evidence type="ECO:0000313" key="3">
    <source>
        <dbReference type="Proteomes" id="UP001151529"/>
    </source>
</evidence>
<evidence type="ECO:0000256" key="1">
    <source>
        <dbReference type="SAM" id="MobiDB-lite"/>
    </source>
</evidence>
<sequence length="115" mass="13338">MNRRDLLSVQIGKKLGDLPSDHSACSIFQVPSRRRRHVNERASEPGNPSHRGKDKLKMMEEYKKGYLQKLLQRTVERYVAAMRGMEGKARQFYDQSVSLGQDGFVDMLHLIKMIF</sequence>
<dbReference type="Proteomes" id="UP001151529">
    <property type="component" value="Chromosome 3"/>
</dbReference>
<reference evidence="2" key="1">
    <citation type="submission" date="2022-11" db="EMBL/GenBank/DDBJ databases">
        <authorList>
            <person name="Hyden B.L."/>
            <person name="Feng K."/>
            <person name="Yates T."/>
            <person name="Jawdy S."/>
            <person name="Smart L.B."/>
            <person name="Muchero W."/>
        </authorList>
    </citation>
    <scope>NUCLEOTIDE SEQUENCE</scope>
    <source>
        <tissue evidence="2">Shoot tip</tissue>
    </source>
</reference>